<dbReference type="InterPro" id="IPR036852">
    <property type="entry name" value="Peptidase_S8/S53_dom_sf"/>
</dbReference>
<sequence>MATPILAGWAAILKSSNSSYTAATIRDKLIQ</sequence>
<dbReference type="Gene3D" id="3.40.50.200">
    <property type="entry name" value="Peptidase S8/S53 domain"/>
    <property type="match status" value="1"/>
</dbReference>
<evidence type="ECO:0000313" key="3">
    <source>
        <dbReference type="Proteomes" id="UP000288716"/>
    </source>
</evidence>
<proteinExistence type="inferred from homology"/>
<dbReference type="GO" id="GO:0006508">
    <property type="term" value="P:proteolysis"/>
    <property type="evidence" value="ECO:0007669"/>
    <property type="project" value="InterPro"/>
</dbReference>
<dbReference type="VEuPathDB" id="VectorBase:LDEU011153"/>
<evidence type="ECO:0000313" key="2">
    <source>
        <dbReference type="EMBL" id="RWS20887.1"/>
    </source>
</evidence>
<evidence type="ECO:0008006" key="4">
    <source>
        <dbReference type="Google" id="ProtNLM"/>
    </source>
</evidence>
<dbReference type="SUPFAM" id="SSF52743">
    <property type="entry name" value="Subtilisin-like"/>
    <property type="match status" value="1"/>
</dbReference>
<gene>
    <name evidence="2" type="ORF">B4U80_10189</name>
</gene>
<comment type="caution">
    <text evidence="2">The sequence shown here is derived from an EMBL/GenBank/DDBJ whole genome shotgun (WGS) entry which is preliminary data.</text>
</comment>
<protein>
    <recommendedName>
        <fullName evidence="4">Peptidase S8/S53 domain-containing protein</fullName>
    </recommendedName>
</protein>
<dbReference type="PROSITE" id="PS51892">
    <property type="entry name" value="SUBTILASE"/>
    <property type="match status" value="1"/>
</dbReference>
<reference evidence="2 3" key="1">
    <citation type="journal article" date="2018" name="Gigascience">
        <title>Genomes of trombidid mites reveal novel predicted allergens and laterally-transferred genes associated with secondary metabolism.</title>
        <authorList>
            <person name="Dong X."/>
            <person name="Chaisiri K."/>
            <person name="Xia D."/>
            <person name="Armstrong S.D."/>
            <person name="Fang Y."/>
            <person name="Donnelly M.J."/>
            <person name="Kadowaki T."/>
            <person name="McGarry J.W."/>
            <person name="Darby A.C."/>
            <person name="Makepeace B.L."/>
        </authorList>
    </citation>
    <scope>NUCLEOTIDE SEQUENCE [LARGE SCALE GENOMIC DNA]</scope>
    <source>
        <strain evidence="2">UoL-UT</strain>
    </source>
</reference>
<comment type="caution">
    <text evidence="1">Lacks conserved residue(s) required for the propagation of feature annotation.</text>
</comment>
<dbReference type="Proteomes" id="UP000288716">
    <property type="component" value="Unassembled WGS sequence"/>
</dbReference>
<name>A0A443S033_9ACAR</name>
<comment type="similarity">
    <text evidence="1">Belongs to the peptidase S8 family.</text>
</comment>
<dbReference type="GO" id="GO:0004252">
    <property type="term" value="F:serine-type endopeptidase activity"/>
    <property type="evidence" value="ECO:0007669"/>
    <property type="project" value="InterPro"/>
</dbReference>
<dbReference type="EMBL" id="NCKV01014905">
    <property type="protein sequence ID" value="RWS20887.1"/>
    <property type="molecule type" value="Genomic_DNA"/>
</dbReference>
<evidence type="ECO:0000256" key="1">
    <source>
        <dbReference type="PROSITE-ProRule" id="PRU01240"/>
    </source>
</evidence>
<dbReference type="AlphaFoldDB" id="A0A443S033"/>
<dbReference type="OrthoDB" id="1740355at2759"/>
<organism evidence="2 3">
    <name type="scientific">Leptotrombidium deliense</name>
    <dbReference type="NCBI Taxonomy" id="299467"/>
    <lineage>
        <taxon>Eukaryota</taxon>
        <taxon>Metazoa</taxon>
        <taxon>Ecdysozoa</taxon>
        <taxon>Arthropoda</taxon>
        <taxon>Chelicerata</taxon>
        <taxon>Arachnida</taxon>
        <taxon>Acari</taxon>
        <taxon>Acariformes</taxon>
        <taxon>Trombidiformes</taxon>
        <taxon>Prostigmata</taxon>
        <taxon>Anystina</taxon>
        <taxon>Parasitengona</taxon>
        <taxon>Trombiculoidea</taxon>
        <taxon>Trombiculidae</taxon>
        <taxon>Leptotrombidium</taxon>
    </lineage>
</organism>
<accession>A0A443S033</accession>
<keyword evidence="3" id="KW-1185">Reference proteome</keyword>
<feature type="non-terminal residue" evidence="2">
    <location>
        <position position="31"/>
    </location>
</feature>